<organism evidence="3 4">
    <name type="scientific">Tetrahymena thermophila (strain SB210)</name>
    <dbReference type="NCBI Taxonomy" id="312017"/>
    <lineage>
        <taxon>Eukaryota</taxon>
        <taxon>Sar</taxon>
        <taxon>Alveolata</taxon>
        <taxon>Ciliophora</taxon>
        <taxon>Intramacronucleata</taxon>
        <taxon>Oligohymenophorea</taxon>
        <taxon>Hymenostomatida</taxon>
        <taxon>Tetrahymenina</taxon>
        <taxon>Tetrahymenidae</taxon>
        <taxon>Tetrahymena</taxon>
    </lineage>
</organism>
<dbReference type="RefSeq" id="XP_001016665.2">
    <property type="nucleotide sequence ID" value="XM_001016665.2"/>
</dbReference>
<dbReference type="eggNOG" id="ENOG502T1GF">
    <property type="taxonomic scope" value="Eukaryota"/>
</dbReference>
<reference evidence="4" key="1">
    <citation type="journal article" date="2006" name="PLoS Biol.">
        <title>Macronuclear genome sequence of the ciliate Tetrahymena thermophila, a model eukaryote.</title>
        <authorList>
            <person name="Eisen J.A."/>
            <person name="Coyne R.S."/>
            <person name="Wu M."/>
            <person name="Wu D."/>
            <person name="Thiagarajan M."/>
            <person name="Wortman J.R."/>
            <person name="Badger J.H."/>
            <person name="Ren Q."/>
            <person name="Amedeo P."/>
            <person name="Jones K.M."/>
            <person name="Tallon L.J."/>
            <person name="Delcher A.L."/>
            <person name="Salzberg S.L."/>
            <person name="Silva J.C."/>
            <person name="Haas B.J."/>
            <person name="Majoros W.H."/>
            <person name="Farzad M."/>
            <person name="Carlton J.M."/>
            <person name="Smith R.K. Jr."/>
            <person name="Garg J."/>
            <person name="Pearlman R.E."/>
            <person name="Karrer K.M."/>
            <person name="Sun L."/>
            <person name="Manning G."/>
            <person name="Elde N.C."/>
            <person name="Turkewitz A.P."/>
            <person name="Asai D.J."/>
            <person name="Wilkes D.E."/>
            <person name="Wang Y."/>
            <person name="Cai H."/>
            <person name="Collins K."/>
            <person name="Stewart B.A."/>
            <person name="Lee S.R."/>
            <person name="Wilamowska K."/>
            <person name="Weinberg Z."/>
            <person name="Ruzzo W.L."/>
            <person name="Wloga D."/>
            <person name="Gaertig J."/>
            <person name="Frankel J."/>
            <person name="Tsao C.-C."/>
            <person name="Gorovsky M.A."/>
            <person name="Keeling P.J."/>
            <person name="Waller R.F."/>
            <person name="Patron N.J."/>
            <person name="Cherry J.M."/>
            <person name="Stover N.A."/>
            <person name="Krieger C.J."/>
            <person name="del Toro C."/>
            <person name="Ryder H.F."/>
            <person name="Williamson S.C."/>
            <person name="Barbeau R.A."/>
            <person name="Hamilton E.P."/>
            <person name="Orias E."/>
        </authorList>
    </citation>
    <scope>NUCLEOTIDE SEQUENCE [LARGE SCALE GENOMIC DNA]</scope>
    <source>
        <strain evidence="4">SB210</strain>
    </source>
</reference>
<dbReference type="OrthoDB" id="284458at2759"/>
<dbReference type="SUPFAM" id="SSF47473">
    <property type="entry name" value="EF-hand"/>
    <property type="match status" value="1"/>
</dbReference>
<dbReference type="EMBL" id="GG662693">
    <property type="protein sequence ID" value="EAR96420.2"/>
    <property type="molecule type" value="Genomic_DNA"/>
</dbReference>
<dbReference type="KEGG" id="tet:TTHERM_00190880"/>
<dbReference type="STRING" id="312017.I7MEI5"/>
<dbReference type="Gene3D" id="1.10.238.10">
    <property type="entry name" value="EF-hand"/>
    <property type="match status" value="1"/>
</dbReference>
<evidence type="ECO:0000259" key="2">
    <source>
        <dbReference type="PROSITE" id="PS50222"/>
    </source>
</evidence>
<evidence type="ECO:0000256" key="1">
    <source>
        <dbReference type="SAM" id="MobiDB-lite"/>
    </source>
</evidence>
<feature type="compositionally biased region" description="Polar residues" evidence="1">
    <location>
        <begin position="429"/>
        <end position="460"/>
    </location>
</feature>
<dbReference type="Proteomes" id="UP000009168">
    <property type="component" value="Unassembled WGS sequence"/>
</dbReference>
<dbReference type="CDD" id="cd00051">
    <property type="entry name" value="EFh"/>
    <property type="match status" value="1"/>
</dbReference>
<dbReference type="PROSITE" id="PS50222">
    <property type="entry name" value="EF_HAND_2"/>
    <property type="match status" value="1"/>
</dbReference>
<dbReference type="GeneID" id="7833646"/>
<dbReference type="GO" id="GO:0005509">
    <property type="term" value="F:calcium ion binding"/>
    <property type="evidence" value="ECO:0007669"/>
    <property type="project" value="InterPro"/>
</dbReference>
<sequence>MKNNILEFQEDIANIIKGIAFYDIIIENEKIKIAENPNFDPYAAWSQIDLKQQGYVDAQYLNKYLSVNRIAASVKECQYILNLCTTNKNQMTQNEFINFILPKTNTQLKKLCLQRREMQLQSRHAHFLSDSVILRNSEYLASEIFLLEIKGFREIEDLRKNFKSKNQYNIQQIFQVVDNDGRGVIDYEVLHKFMKKNGVQFNEDEFKAFISRTTEDGDSKLDYEELIVSLMPIDPYIYPHYREQFNPTENNQYVIRKAQEFKTDALNPPVYFEVTKKTQNKINKSNSQANIKYYSYNYPIRKVYNPYENGRPTYNCDEGYMGQLKSYRDAYYNPSRENTIQYTNRFQEGIRYHDQHFEKFYKFIHDRDQSEQLFNKFGKRYAYDENMNLIREQMLGLAEQQVKPKKQTDQTSANRSVADTLRFATIGSKTNDSQYKSNDNVRTIQNNKSNVEAKSKQQQVDDIEEFDEY</sequence>
<dbReference type="Pfam" id="PF13499">
    <property type="entry name" value="EF-hand_7"/>
    <property type="match status" value="1"/>
</dbReference>
<dbReference type="InterPro" id="IPR011992">
    <property type="entry name" value="EF-hand-dom_pair"/>
</dbReference>
<name>I7MEI5_TETTS</name>
<evidence type="ECO:0000313" key="4">
    <source>
        <dbReference type="Proteomes" id="UP000009168"/>
    </source>
</evidence>
<dbReference type="InParanoid" id="I7MEI5"/>
<gene>
    <name evidence="3" type="ORF">TTHERM_00190880</name>
</gene>
<keyword evidence="4" id="KW-1185">Reference proteome</keyword>
<evidence type="ECO:0000313" key="3">
    <source>
        <dbReference type="EMBL" id="EAR96420.2"/>
    </source>
</evidence>
<feature type="region of interest" description="Disordered" evidence="1">
    <location>
        <begin position="429"/>
        <end position="469"/>
    </location>
</feature>
<protein>
    <submittedName>
        <fullName evidence="3">EF hand protein</fullName>
    </submittedName>
</protein>
<dbReference type="AlphaFoldDB" id="I7MEI5"/>
<accession>I7MEI5</accession>
<dbReference type="InterPro" id="IPR002048">
    <property type="entry name" value="EF_hand_dom"/>
</dbReference>
<proteinExistence type="predicted"/>
<feature type="domain" description="EF-hand" evidence="2">
    <location>
        <begin position="170"/>
        <end position="200"/>
    </location>
</feature>